<gene>
    <name evidence="1" type="ORF">CSSPJE1EN1_LOCUS18080</name>
</gene>
<accession>A0ABP0X0L5</accession>
<keyword evidence="2" id="KW-1185">Reference proteome</keyword>
<evidence type="ECO:0000313" key="1">
    <source>
        <dbReference type="EMBL" id="CAK9272602.1"/>
    </source>
</evidence>
<organism evidence="1 2">
    <name type="scientific">Sphagnum jensenii</name>
    <dbReference type="NCBI Taxonomy" id="128206"/>
    <lineage>
        <taxon>Eukaryota</taxon>
        <taxon>Viridiplantae</taxon>
        <taxon>Streptophyta</taxon>
        <taxon>Embryophyta</taxon>
        <taxon>Bryophyta</taxon>
        <taxon>Sphagnophytina</taxon>
        <taxon>Sphagnopsida</taxon>
        <taxon>Sphagnales</taxon>
        <taxon>Sphagnaceae</taxon>
        <taxon>Sphagnum</taxon>
    </lineage>
</organism>
<dbReference type="EMBL" id="OZ020099">
    <property type="protein sequence ID" value="CAK9272602.1"/>
    <property type="molecule type" value="Genomic_DNA"/>
</dbReference>
<evidence type="ECO:0000313" key="2">
    <source>
        <dbReference type="Proteomes" id="UP001497444"/>
    </source>
</evidence>
<name>A0ABP0X0L5_9BRYO</name>
<sequence>MREHLRRYVNLSRRRHHMDLVCHFNSADTTTCRAMVNCCRCTLNGCFPSFQKCHDLRFNNNTIAGTTLGGERRKVSGITKSQGRLHLWQWQSALINPWSSLKNPRQKNGLSSSGWTHNYQVASAYLLLTCVRGFVVPLVEMFKTTPPSWSKVVLMLVSLDSYAIYYLAVKASEPLVQLTDLAAKNETELMEEEIMLLNLTTQLVKLFRRLRNIAISTAVTNCAQIVDSTLHLNDPTFVATCSKFAGTIRLLACSP</sequence>
<protein>
    <submittedName>
        <fullName evidence="1">Uncharacterized protein</fullName>
    </submittedName>
</protein>
<reference evidence="1" key="1">
    <citation type="submission" date="2024-02" db="EMBL/GenBank/DDBJ databases">
        <authorList>
            <consortium name="ELIXIR-Norway"/>
            <consortium name="Elixir Norway"/>
        </authorList>
    </citation>
    <scope>NUCLEOTIDE SEQUENCE</scope>
</reference>
<proteinExistence type="predicted"/>
<dbReference type="Proteomes" id="UP001497444">
    <property type="component" value="Chromosome 4"/>
</dbReference>